<protein>
    <submittedName>
        <fullName evidence="1">Uncharacterized protein</fullName>
    </submittedName>
</protein>
<dbReference type="AlphaFoldDB" id="K5CDP4"/>
<evidence type="ECO:0000313" key="1">
    <source>
        <dbReference type="EMBL" id="EKK01805.1"/>
    </source>
</evidence>
<accession>K5CDP4</accession>
<reference evidence="1 2" key="1">
    <citation type="journal article" date="2013" name="Mar. Genomics">
        <title>Expression of sulfatases in Rhodopirellula baltica and the diversity of sulfatases in the genus Rhodopirellula.</title>
        <authorList>
            <person name="Wegner C.E."/>
            <person name="Richter-Heitmann T."/>
            <person name="Klindworth A."/>
            <person name="Klockow C."/>
            <person name="Richter M."/>
            <person name="Achstetter T."/>
            <person name="Glockner F.O."/>
            <person name="Harder J."/>
        </authorList>
    </citation>
    <scope>NUCLEOTIDE SEQUENCE [LARGE SCALE GENOMIC DNA]</scope>
    <source>
        <strain evidence="1 2">SH28</strain>
    </source>
</reference>
<dbReference type="EMBL" id="AMCW01000081">
    <property type="protein sequence ID" value="EKK01805.1"/>
    <property type="molecule type" value="Genomic_DNA"/>
</dbReference>
<gene>
    <name evidence="1" type="ORF">RBSH_02877</name>
</gene>
<organism evidence="1 2">
    <name type="scientific">Rhodopirellula baltica SH28</name>
    <dbReference type="NCBI Taxonomy" id="993517"/>
    <lineage>
        <taxon>Bacteria</taxon>
        <taxon>Pseudomonadati</taxon>
        <taxon>Planctomycetota</taxon>
        <taxon>Planctomycetia</taxon>
        <taxon>Pirellulales</taxon>
        <taxon>Pirellulaceae</taxon>
        <taxon>Rhodopirellula</taxon>
    </lineage>
</organism>
<dbReference type="Proteomes" id="UP000007993">
    <property type="component" value="Unassembled WGS sequence"/>
</dbReference>
<proteinExistence type="predicted"/>
<evidence type="ECO:0000313" key="2">
    <source>
        <dbReference type="Proteomes" id="UP000007993"/>
    </source>
</evidence>
<sequence>MARGPSLTRRVMKNPMPHAKTQLQNDGVSLKKPQAMPGAIMALPRWGAGQNPNERHNTKDSATQSYQAVDLLSRTALAAVD</sequence>
<name>K5CDP4_RHOBT</name>
<comment type="caution">
    <text evidence="1">The sequence shown here is derived from an EMBL/GenBank/DDBJ whole genome shotgun (WGS) entry which is preliminary data.</text>
</comment>